<protein>
    <submittedName>
        <fullName evidence="2">Uncharacterized protein</fullName>
    </submittedName>
</protein>
<name>A0A5E6MJF2_9BACT</name>
<evidence type="ECO:0000313" key="2">
    <source>
        <dbReference type="EMBL" id="VVM06197.1"/>
    </source>
</evidence>
<sequence length="175" mass="19301">MMNNGTKAIAALTTLAGWGVLVVATASAFSFGAALWLTLRHASLSDAMGILPWRDAALALLSSTAWFGLRRFRSRLEARISAEEPGPLDQEALAERVRSGRVYQWFLALFTVAVVLTALALHSVLGSSRERFNEILLWLIALQVIVTLSAFAFFSYGVDIRRLFQRDTGRSGKER</sequence>
<evidence type="ECO:0000313" key="3">
    <source>
        <dbReference type="Proteomes" id="UP000381693"/>
    </source>
</evidence>
<dbReference type="RefSeq" id="WP_142525031.1">
    <property type="nucleotide sequence ID" value="NZ_CABFUZ020000108.1"/>
</dbReference>
<keyword evidence="1" id="KW-0472">Membrane</keyword>
<dbReference type="Proteomes" id="UP000381693">
    <property type="component" value="Unassembled WGS sequence"/>
</dbReference>
<comment type="caution">
    <text evidence="2">The sequence shown here is derived from an EMBL/GenBank/DDBJ whole genome shotgun (WGS) entry which is preliminary data.</text>
</comment>
<feature type="transmembrane region" description="Helical" evidence="1">
    <location>
        <begin position="102"/>
        <end position="123"/>
    </location>
</feature>
<organism evidence="2 3">
    <name type="scientific">Methylacidimicrobium cyclopophantes</name>
    <dbReference type="NCBI Taxonomy" id="1041766"/>
    <lineage>
        <taxon>Bacteria</taxon>
        <taxon>Pseudomonadati</taxon>
        <taxon>Verrucomicrobiota</taxon>
        <taxon>Methylacidimicrobium</taxon>
    </lineage>
</organism>
<keyword evidence="1" id="KW-0812">Transmembrane</keyword>
<reference evidence="2" key="1">
    <citation type="submission" date="2019-09" db="EMBL/GenBank/DDBJ databases">
        <authorList>
            <person name="Cremers G."/>
        </authorList>
    </citation>
    <scope>NUCLEOTIDE SEQUENCE [LARGE SCALE GENOMIC DNA]</scope>
    <source>
        <strain evidence="2">3B</strain>
    </source>
</reference>
<accession>A0A5E6MJF2</accession>
<dbReference type="EMBL" id="CABFUZ020000108">
    <property type="protein sequence ID" value="VVM06197.1"/>
    <property type="molecule type" value="Genomic_DNA"/>
</dbReference>
<proteinExistence type="predicted"/>
<gene>
    <name evidence="2" type="ORF">MAMC_00981</name>
</gene>
<dbReference type="OrthoDB" id="196646at2"/>
<keyword evidence="1" id="KW-1133">Transmembrane helix</keyword>
<feature type="transmembrane region" description="Helical" evidence="1">
    <location>
        <begin position="135"/>
        <end position="156"/>
    </location>
</feature>
<dbReference type="AlphaFoldDB" id="A0A5E6MJF2"/>
<evidence type="ECO:0000256" key="1">
    <source>
        <dbReference type="SAM" id="Phobius"/>
    </source>
</evidence>
<feature type="transmembrane region" description="Helical" evidence="1">
    <location>
        <begin position="52"/>
        <end position="69"/>
    </location>
</feature>
<keyword evidence="3" id="KW-1185">Reference proteome</keyword>